<comment type="caution">
    <text evidence="3">The sequence shown here is derived from an EMBL/GenBank/DDBJ whole genome shotgun (WGS) entry which is preliminary data.</text>
</comment>
<dbReference type="PANTHER" id="PTHR26312">
    <property type="entry name" value="TETRATRICOPEPTIDE REPEAT PROTEIN 5"/>
    <property type="match status" value="1"/>
</dbReference>
<dbReference type="STRING" id="49451.A0A1J6IB71"/>
<dbReference type="PANTHER" id="PTHR26312:SF194">
    <property type="entry name" value="OS01G0506200 PROTEIN"/>
    <property type="match status" value="1"/>
</dbReference>
<dbReference type="EMBL" id="MJEQ01037194">
    <property type="protein sequence ID" value="OIS96218.1"/>
    <property type="molecule type" value="Genomic_DNA"/>
</dbReference>
<dbReference type="InterPro" id="IPR011990">
    <property type="entry name" value="TPR-like_helical_dom_sf"/>
</dbReference>
<dbReference type="OMA" id="FQRICTR"/>
<evidence type="ECO:0000256" key="1">
    <source>
        <dbReference type="PROSITE-ProRule" id="PRU00339"/>
    </source>
</evidence>
<protein>
    <recommendedName>
        <fullName evidence="2">Tetratricopeptide repeat protein 5 OB fold domain-containing protein</fullName>
    </recommendedName>
</protein>
<dbReference type="Gene3D" id="2.40.50.550">
    <property type="match status" value="1"/>
</dbReference>
<dbReference type="SMR" id="A0A1J6IB71"/>
<evidence type="ECO:0000313" key="4">
    <source>
        <dbReference type="Proteomes" id="UP000187609"/>
    </source>
</evidence>
<feature type="domain" description="Tetratricopeptide repeat protein 5 OB fold" evidence="2">
    <location>
        <begin position="325"/>
        <end position="435"/>
    </location>
</feature>
<sequence>MSSSAGGASGGDAGGDAGEENVFSQVTEFAKVIDDFRNHYFLPSRQGKIAVLKEQADRAIQLLDAIPKEKRQSKEDHAMYLYLRGKFLDVSPGYNKEAEQSLTEALQLNRYMVDAWICLGTCVWKRGDLDKAKSCFKLGLEQDPKNLELLRQLAVLERRQCTGEIEVEDPEEIIAESIKHAKEAIALDIRDGISWYALGNACLTAYFLTGAWDHDMLYQSLKAYKNAAKDQKMMRSAELCFNCSMTYKFLENYWMALSGFESAGLLDPSIKAIEQASNLCDVLDDVDSLLKKLNDAKQLSSPTSSSLPTVDSLASSLASVELDPSYERATVDRLTEGLNEGKAVTGKVLFSVKNPSKRPIYYVVCDSDRTCFVITVYGIRGTAIKEEDQITLLDPFYHSFDFEWKLKRYQFKSVRVDFLRQLRVNGAIVSPQHVIHRSMYADLMKG</sequence>
<accession>A0A1J6IB71</accession>
<dbReference type="InterPro" id="IPR019734">
    <property type="entry name" value="TPR_rpt"/>
</dbReference>
<keyword evidence="4" id="KW-1185">Reference proteome</keyword>
<proteinExistence type="predicted"/>
<dbReference type="InterPro" id="IPR038645">
    <property type="entry name" value="TTC5_OB_sf"/>
</dbReference>
<organism evidence="3 4">
    <name type="scientific">Nicotiana attenuata</name>
    <name type="common">Coyote tobacco</name>
    <dbReference type="NCBI Taxonomy" id="49451"/>
    <lineage>
        <taxon>Eukaryota</taxon>
        <taxon>Viridiplantae</taxon>
        <taxon>Streptophyta</taxon>
        <taxon>Embryophyta</taxon>
        <taxon>Tracheophyta</taxon>
        <taxon>Spermatophyta</taxon>
        <taxon>Magnoliopsida</taxon>
        <taxon>eudicotyledons</taxon>
        <taxon>Gunneridae</taxon>
        <taxon>Pentapetalae</taxon>
        <taxon>asterids</taxon>
        <taxon>lamiids</taxon>
        <taxon>Solanales</taxon>
        <taxon>Solanaceae</taxon>
        <taxon>Nicotianoideae</taxon>
        <taxon>Nicotianeae</taxon>
        <taxon>Nicotiana</taxon>
    </lineage>
</organism>
<evidence type="ECO:0000313" key="3">
    <source>
        <dbReference type="EMBL" id="OIS96218.1"/>
    </source>
</evidence>
<evidence type="ECO:0000259" key="2">
    <source>
        <dbReference type="Pfam" id="PF16669"/>
    </source>
</evidence>
<dbReference type="InterPro" id="IPR032076">
    <property type="entry name" value="TTC5_OB"/>
</dbReference>
<dbReference type="OrthoDB" id="1282183at2759"/>
<keyword evidence="1" id="KW-0802">TPR repeat</keyword>
<dbReference type="Gramene" id="OIS96218">
    <property type="protein sequence ID" value="OIS96218"/>
    <property type="gene ID" value="A4A49_04239"/>
</dbReference>
<dbReference type="AlphaFoldDB" id="A0A1J6IB71"/>
<gene>
    <name evidence="3" type="ORF">A4A49_04239</name>
</gene>
<dbReference type="Gene3D" id="1.25.40.10">
    <property type="entry name" value="Tetratricopeptide repeat domain"/>
    <property type="match status" value="1"/>
</dbReference>
<dbReference type="Pfam" id="PF16669">
    <property type="entry name" value="TTC5_OB"/>
    <property type="match status" value="1"/>
</dbReference>
<dbReference type="SUPFAM" id="SSF48452">
    <property type="entry name" value="TPR-like"/>
    <property type="match status" value="1"/>
</dbReference>
<dbReference type="SMART" id="SM00028">
    <property type="entry name" value="TPR"/>
    <property type="match status" value="2"/>
</dbReference>
<dbReference type="KEGG" id="nau:109235570"/>
<name>A0A1J6IB71_NICAT</name>
<feature type="repeat" description="TPR" evidence="1">
    <location>
        <begin position="113"/>
        <end position="146"/>
    </location>
</feature>
<reference evidence="3" key="1">
    <citation type="submission" date="2016-11" db="EMBL/GenBank/DDBJ databases">
        <title>The genome of Nicotiana attenuata.</title>
        <authorList>
            <person name="Xu S."/>
            <person name="Brockmoeller T."/>
            <person name="Gaquerel E."/>
            <person name="Navarro A."/>
            <person name="Kuhl H."/>
            <person name="Gase K."/>
            <person name="Ling Z."/>
            <person name="Zhou W."/>
            <person name="Kreitzer C."/>
            <person name="Stanke M."/>
            <person name="Tang H."/>
            <person name="Lyons E."/>
            <person name="Pandey P."/>
            <person name="Pandey S.P."/>
            <person name="Timmermann B."/>
            <person name="Baldwin I.T."/>
        </authorList>
    </citation>
    <scope>NUCLEOTIDE SEQUENCE [LARGE SCALE GENOMIC DNA]</scope>
    <source>
        <strain evidence="3">UT</strain>
    </source>
</reference>
<dbReference type="Pfam" id="PF14559">
    <property type="entry name" value="TPR_19"/>
    <property type="match status" value="1"/>
</dbReference>
<dbReference type="PROSITE" id="PS50005">
    <property type="entry name" value="TPR"/>
    <property type="match status" value="1"/>
</dbReference>
<dbReference type="Proteomes" id="UP000187609">
    <property type="component" value="Unassembled WGS sequence"/>
</dbReference>